<gene>
    <name evidence="13" type="ORF">ILUMI_21137</name>
</gene>
<feature type="chain" id="PRO_5035488097" description="CLIP domain-containing serine protease" evidence="10">
    <location>
        <begin position="20"/>
        <end position="422"/>
    </location>
</feature>
<dbReference type="FunFam" id="2.40.10.10:FF:000146">
    <property type="entry name" value="Serine protease 53"/>
    <property type="match status" value="1"/>
</dbReference>
<feature type="signal peptide" evidence="10">
    <location>
        <begin position="1"/>
        <end position="19"/>
    </location>
</feature>
<dbReference type="GO" id="GO:0006508">
    <property type="term" value="P:proteolysis"/>
    <property type="evidence" value="ECO:0007669"/>
    <property type="project" value="UniProtKB-KW"/>
</dbReference>
<dbReference type="GO" id="GO:0004252">
    <property type="term" value="F:serine-type endopeptidase activity"/>
    <property type="evidence" value="ECO:0007669"/>
    <property type="project" value="UniProtKB-UniRule"/>
</dbReference>
<name>A0A8K0CG47_IGNLU</name>
<keyword evidence="2 10" id="KW-0964">Secreted</keyword>
<dbReference type="PANTHER" id="PTHR24256">
    <property type="entry name" value="TRYPTASE-RELATED"/>
    <property type="match status" value="1"/>
</dbReference>
<keyword evidence="7" id="KW-0865">Zymogen</keyword>
<dbReference type="AlphaFoldDB" id="A0A8K0CG47"/>
<keyword evidence="14" id="KW-1185">Reference proteome</keyword>
<dbReference type="InterPro" id="IPR001254">
    <property type="entry name" value="Trypsin_dom"/>
</dbReference>
<dbReference type="InterPro" id="IPR043504">
    <property type="entry name" value="Peptidase_S1_PA_chymotrypsin"/>
</dbReference>
<dbReference type="CDD" id="cd00190">
    <property type="entry name" value="Tryp_SPc"/>
    <property type="match status" value="1"/>
</dbReference>
<dbReference type="EMBL" id="VTPC01090042">
    <property type="protein sequence ID" value="KAF2885021.1"/>
    <property type="molecule type" value="Genomic_DNA"/>
</dbReference>
<dbReference type="GO" id="GO:0005576">
    <property type="term" value="C:extracellular region"/>
    <property type="evidence" value="ECO:0007669"/>
    <property type="project" value="UniProtKB-SubCell"/>
</dbReference>
<feature type="domain" description="Clip" evidence="12">
    <location>
        <begin position="25"/>
        <end position="75"/>
    </location>
</feature>
<organism evidence="13 14">
    <name type="scientific">Ignelater luminosus</name>
    <name type="common">Cucubano</name>
    <name type="synonym">Pyrophorus luminosus</name>
    <dbReference type="NCBI Taxonomy" id="2038154"/>
    <lineage>
        <taxon>Eukaryota</taxon>
        <taxon>Metazoa</taxon>
        <taxon>Ecdysozoa</taxon>
        <taxon>Arthropoda</taxon>
        <taxon>Hexapoda</taxon>
        <taxon>Insecta</taxon>
        <taxon>Pterygota</taxon>
        <taxon>Neoptera</taxon>
        <taxon>Endopterygota</taxon>
        <taxon>Coleoptera</taxon>
        <taxon>Polyphaga</taxon>
        <taxon>Elateriformia</taxon>
        <taxon>Elateroidea</taxon>
        <taxon>Elateridae</taxon>
        <taxon>Agrypninae</taxon>
        <taxon>Pyrophorini</taxon>
        <taxon>Ignelater</taxon>
    </lineage>
</organism>
<comment type="domain">
    <text evidence="10">The clip domain consists of 35-55 residues which are 'knitted' together usually by 3 conserved disulfide bonds forming a clip-like compact structure.</text>
</comment>
<evidence type="ECO:0000256" key="8">
    <source>
        <dbReference type="ARBA" id="ARBA00023157"/>
    </source>
</evidence>
<keyword evidence="4 10" id="KW-0732">Signal</keyword>
<dbReference type="InterPro" id="IPR018114">
    <property type="entry name" value="TRYPSIN_HIS"/>
</dbReference>
<evidence type="ECO:0000256" key="10">
    <source>
        <dbReference type="RuleBase" id="RU366078"/>
    </source>
</evidence>
<evidence type="ECO:0000256" key="6">
    <source>
        <dbReference type="ARBA" id="ARBA00022825"/>
    </source>
</evidence>
<keyword evidence="5 10" id="KW-0378">Hydrolase</keyword>
<evidence type="ECO:0000256" key="5">
    <source>
        <dbReference type="ARBA" id="ARBA00022801"/>
    </source>
</evidence>
<evidence type="ECO:0000256" key="1">
    <source>
        <dbReference type="ARBA" id="ARBA00004613"/>
    </source>
</evidence>
<dbReference type="SMART" id="SM00680">
    <property type="entry name" value="CLIP"/>
    <property type="match status" value="2"/>
</dbReference>
<feature type="domain" description="Peptidase S1" evidence="11">
    <location>
        <begin position="163"/>
        <end position="420"/>
    </location>
</feature>
<dbReference type="InterPro" id="IPR022700">
    <property type="entry name" value="CLIP"/>
</dbReference>
<keyword evidence="6 10" id="KW-0720">Serine protease</keyword>
<keyword evidence="3 10" id="KW-0645">Protease</keyword>
<dbReference type="Gene3D" id="3.30.1640.30">
    <property type="match status" value="2"/>
</dbReference>
<dbReference type="SUPFAM" id="SSF50494">
    <property type="entry name" value="Trypsin-like serine proteases"/>
    <property type="match status" value="1"/>
</dbReference>
<dbReference type="InterPro" id="IPR009003">
    <property type="entry name" value="Peptidase_S1_PA"/>
</dbReference>
<dbReference type="Pfam" id="PF12032">
    <property type="entry name" value="CLIP"/>
    <property type="match status" value="2"/>
</dbReference>
<comment type="caution">
    <text evidence="13">The sequence shown here is derived from an EMBL/GenBank/DDBJ whole genome shotgun (WGS) entry which is preliminary data.</text>
</comment>
<protein>
    <recommendedName>
        <fullName evidence="10">CLIP domain-containing serine protease</fullName>
        <ecNumber evidence="10">3.4.21.-</ecNumber>
    </recommendedName>
</protein>
<dbReference type="EC" id="3.4.21.-" evidence="10"/>
<dbReference type="PROSITE" id="PS00134">
    <property type="entry name" value="TRYPSIN_HIS"/>
    <property type="match status" value="1"/>
</dbReference>
<reference evidence="13" key="1">
    <citation type="submission" date="2019-08" db="EMBL/GenBank/DDBJ databases">
        <title>The genome of the North American firefly Photinus pyralis.</title>
        <authorList>
            <consortium name="Photinus pyralis genome working group"/>
            <person name="Fallon T.R."/>
            <person name="Sander Lower S.E."/>
            <person name="Weng J.-K."/>
        </authorList>
    </citation>
    <scope>NUCLEOTIDE SEQUENCE</scope>
    <source>
        <strain evidence="13">TRF0915ILg1</strain>
        <tissue evidence="13">Whole body</tissue>
    </source>
</reference>
<evidence type="ECO:0000256" key="7">
    <source>
        <dbReference type="ARBA" id="ARBA00023145"/>
    </source>
</evidence>
<dbReference type="SMART" id="SM00020">
    <property type="entry name" value="Tryp_SPc"/>
    <property type="match status" value="1"/>
</dbReference>
<dbReference type="Gene3D" id="2.40.10.10">
    <property type="entry name" value="Trypsin-like serine proteases"/>
    <property type="match status" value="2"/>
</dbReference>
<feature type="domain" description="Clip" evidence="12">
    <location>
        <begin position="85"/>
        <end position="136"/>
    </location>
</feature>
<keyword evidence="8" id="KW-1015">Disulfide bond</keyword>
<dbReference type="Pfam" id="PF00089">
    <property type="entry name" value="Trypsin"/>
    <property type="match status" value="1"/>
</dbReference>
<dbReference type="PROSITE" id="PS51888">
    <property type="entry name" value="CLIP"/>
    <property type="match status" value="2"/>
</dbReference>
<proteinExistence type="inferred from homology"/>
<dbReference type="InterPro" id="IPR051487">
    <property type="entry name" value="Ser/Thr_Proteases_Immune/Dev"/>
</dbReference>
<dbReference type="InterPro" id="IPR038565">
    <property type="entry name" value="CLIP_sf"/>
</dbReference>
<dbReference type="InterPro" id="IPR001314">
    <property type="entry name" value="Peptidase_S1A"/>
</dbReference>
<evidence type="ECO:0000259" key="12">
    <source>
        <dbReference type="PROSITE" id="PS51888"/>
    </source>
</evidence>
<sequence length="422" mass="46551">MHKKLVILFVINFPVFSLALNRGEKCTTPNGETATCQAINNCHVIKNAVVKREQGAKEFARKSLCGNDTQPLVCCGKVAKLYEKHCTTPNGEPAKCVPASICSIILNAIVSRDKDAVEFARSSQCGHGNEGPMVCCGSEAYPLRTNLLPNRTVCGIDKSDERIYGGTITEIWEFPWMALLRYNHNDSGSDAGFNCGGTLINSRYVLTAAHCVSLGSYAEFYLASVRLGEWRISTDRDCVGSAILECAEPVIDLNIEEKIIHPKYARRKGENDIALLRLEKNVKFSDYIQPICLPVRESPDPSLESEMYAVGWGRTENYMKSDYKLKVKLPIVTRAACNNIRGNNETIGVDRICAGGERGKDSCYADSGGPLMGSFTGENVKPRYYQEGIVSRGTGCGIVSFPGVYTRVAKYMDWIIENLKSF</sequence>
<evidence type="ECO:0000313" key="14">
    <source>
        <dbReference type="Proteomes" id="UP000801492"/>
    </source>
</evidence>
<comment type="similarity">
    <text evidence="9 10">Belongs to the peptidase S1 family. CLIP subfamily.</text>
</comment>
<evidence type="ECO:0000256" key="3">
    <source>
        <dbReference type="ARBA" id="ARBA00022670"/>
    </source>
</evidence>
<dbReference type="Proteomes" id="UP000801492">
    <property type="component" value="Unassembled WGS sequence"/>
</dbReference>
<dbReference type="PRINTS" id="PR00722">
    <property type="entry name" value="CHYMOTRYPSIN"/>
</dbReference>
<accession>A0A8K0CG47</accession>
<evidence type="ECO:0000256" key="2">
    <source>
        <dbReference type="ARBA" id="ARBA00022525"/>
    </source>
</evidence>
<evidence type="ECO:0000313" key="13">
    <source>
        <dbReference type="EMBL" id="KAF2885021.1"/>
    </source>
</evidence>
<evidence type="ECO:0000259" key="11">
    <source>
        <dbReference type="PROSITE" id="PS50240"/>
    </source>
</evidence>
<dbReference type="OrthoDB" id="8114044at2759"/>
<evidence type="ECO:0000256" key="9">
    <source>
        <dbReference type="ARBA" id="ARBA00024195"/>
    </source>
</evidence>
<dbReference type="PROSITE" id="PS50240">
    <property type="entry name" value="TRYPSIN_DOM"/>
    <property type="match status" value="1"/>
</dbReference>
<evidence type="ECO:0000256" key="4">
    <source>
        <dbReference type="ARBA" id="ARBA00022729"/>
    </source>
</evidence>
<comment type="subcellular location">
    <subcellularLocation>
        <location evidence="1 10">Secreted</location>
    </subcellularLocation>
</comment>